<dbReference type="InterPro" id="IPR001315">
    <property type="entry name" value="CARD"/>
</dbReference>
<accession>A0A6J8BXF7</accession>
<gene>
    <name evidence="4" type="ORF">MCOR_22854</name>
</gene>
<evidence type="ECO:0000313" key="5">
    <source>
        <dbReference type="Proteomes" id="UP000507470"/>
    </source>
</evidence>
<feature type="transmembrane region" description="Helical" evidence="1">
    <location>
        <begin position="215"/>
        <end position="235"/>
    </location>
</feature>
<evidence type="ECO:0000313" key="4">
    <source>
        <dbReference type="EMBL" id="CAC5387540.1"/>
    </source>
</evidence>
<evidence type="ECO:0000259" key="3">
    <source>
        <dbReference type="PROSITE" id="PS50209"/>
    </source>
</evidence>
<feature type="signal peptide" evidence="2">
    <location>
        <begin position="1"/>
        <end position="18"/>
    </location>
</feature>
<proteinExistence type="predicted"/>
<dbReference type="OrthoDB" id="10274887at2759"/>
<feature type="domain" description="CARD" evidence="3">
    <location>
        <begin position="267"/>
        <end position="331"/>
    </location>
</feature>
<keyword evidence="1" id="KW-1133">Transmembrane helix</keyword>
<keyword evidence="1" id="KW-0812">Transmembrane</keyword>
<dbReference type="Pfam" id="PF00619">
    <property type="entry name" value="CARD"/>
    <property type="match status" value="1"/>
</dbReference>
<organism evidence="4 5">
    <name type="scientific">Mytilus coruscus</name>
    <name type="common">Sea mussel</name>
    <dbReference type="NCBI Taxonomy" id="42192"/>
    <lineage>
        <taxon>Eukaryota</taxon>
        <taxon>Metazoa</taxon>
        <taxon>Spiralia</taxon>
        <taxon>Lophotrochozoa</taxon>
        <taxon>Mollusca</taxon>
        <taxon>Bivalvia</taxon>
        <taxon>Autobranchia</taxon>
        <taxon>Pteriomorphia</taxon>
        <taxon>Mytilida</taxon>
        <taxon>Mytiloidea</taxon>
        <taxon>Mytilidae</taxon>
        <taxon>Mytilinae</taxon>
        <taxon>Mytilus</taxon>
    </lineage>
</organism>
<evidence type="ECO:0000256" key="2">
    <source>
        <dbReference type="SAM" id="SignalP"/>
    </source>
</evidence>
<keyword evidence="1" id="KW-0472">Membrane</keyword>
<feature type="chain" id="PRO_5027012957" description="CARD domain-containing protein" evidence="2">
    <location>
        <begin position="19"/>
        <end position="367"/>
    </location>
</feature>
<dbReference type="InterPro" id="IPR011029">
    <property type="entry name" value="DEATH-like_dom_sf"/>
</dbReference>
<dbReference type="Proteomes" id="UP000507470">
    <property type="component" value="Unassembled WGS sequence"/>
</dbReference>
<protein>
    <recommendedName>
        <fullName evidence="3">CARD domain-containing protein</fullName>
    </recommendedName>
</protein>
<keyword evidence="2" id="KW-0732">Signal</keyword>
<dbReference type="SUPFAM" id="SSF47986">
    <property type="entry name" value="DEATH domain"/>
    <property type="match status" value="1"/>
</dbReference>
<dbReference type="AlphaFoldDB" id="A0A6J8BXF7"/>
<dbReference type="Gene3D" id="1.10.533.10">
    <property type="entry name" value="Death Domain, Fas"/>
    <property type="match status" value="1"/>
</dbReference>
<dbReference type="GO" id="GO:0042981">
    <property type="term" value="P:regulation of apoptotic process"/>
    <property type="evidence" value="ECO:0007669"/>
    <property type="project" value="InterPro"/>
</dbReference>
<name>A0A6J8BXF7_MYTCO</name>
<evidence type="ECO:0000256" key="1">
    <source>
        <dbReference type="SAM" id="Phobius"/>
    </source>
</evidence>
<reference evidence="4 5" key="1">
    <citation type="submission" date="2020-06" db="EMBL/GenBank/DDBJ databases">
        <authorList>
            <person name="Li R."/>
            <person name="Bekaert M."/>
        </authorList>
    </citation>
    <scope>NUCLEOTIDE SEQUENCE [LARGE SCALE GENOMIC DNA]</scope>
    <source>
        <strain evidence="5">wild</strain>
    </source>
</reference>
<dbReference type="PROSITE" id="PS50209">
    <property type="entry name" value="CARD"/>
    <property type="match status" value="1"/>
</dbReference>
<sequence>MKTLFTTWFIKIIVVTMEYEIRCPVAGEWRLRARIFYCGRNYVCLLRSPENSYHETCDGLDYSSTGSKLIFEPYFNKAQCSSKRYQPFPFSTDGNSNCMYQKSFCNEEGQFVYHEGTVINDTTCGCDFSKGYRFVIKPRHNCYCIPSEEDCACHKLLCKNEEYICPHYSAAILNISCPEITTKLSSKSNISSLFGNRFNDAKIFDNIGRKHRLPCIFLTTALLIIMIIVVPQYAWEVKHVHSKIQNSESSEAYIDLPEASSSTTDSETLSGKQQPSIIDILIFRNVLTKKQGKEIKEIPSSEAKNRNRMLMDILLRGHETMYNLFIDTLEKDGKYEKLANTIKGTEITDEDKSNFYNCNNVHAKIVV</sequence>
<dbReference type="CDD" id="cd01671">
    <property type="entry name" value="CARD"/>
    <property type="match status" value="1"/>
</dbReference>
<keyword evidence="5" id="KW-1185">Reference proteome</keyword>
<dbReference type="EMBL" id="CACVKT020004014">
    <property type="protein sequence ID" value="CAC5387540.1"/>
    <property type="molecule type" value="Genomic_DNA"/>
</dbReference>